<dbReference type="EMBL" id="GBRH01237763">
    <property type="protein sequence ID" value="JAD60132.1"/>
    <property type="molecule type" value="Transcribed_RNA"/>
</dbReference>
<dbReference type="AlphaFoldDB" id="A0A0A9BLL6"/>
<reference evidence="1" key="2">
    <citation type="journal article" date="2015" name="Data Brief">
        <title>Shoot transcriptome of the giant reed, Arundo donax.</title>
        <authorList>
            <person name="Barrero R.A."/>
            <person name="Guerrero F.D."/>
            <person name="Moolhuijzen P."/>
            <person name="Goolsby J.A."/>
            <person name="Tidwell J."/>
            <person name="Bellgard S.E."/>
            <person name="Bellgard M.I."/>
        </authorList>
    </citation>
    <scope>NUCLEOTIDE SEQUENCE</scope>
    <source>
        <tissue evidence="1">Shoot tissue taken approximately 20 cm above the soil surface</tissue>
    </source>
</reference>
<protein>
    <submittedName>
        <fullName evidence="1">Uncharacterized protein</fullName>
    </submittedName>
</protein>
<proteinExistence type="predicted"/>
<organism evidence="1">
    <name type="scientific">Arundo donax</name>
    <name type="common">Giant reed</name>
    <name type="synonym">Donax arundinaceus</name>
    <dbReference type="NCBI Taxonomy" id="35708"/>
    <lineage>
        <taxon>Eukaryota</taxon>
        <taxon>Viridiplantae</taxon>
        <taxon>Streptophyta</taxon>
        <taxon>Embryophyta</taxon>
        <taxon>Tracheophyta</taxon>
        <taxon>Spermatophyta</taxon>
        <taxon>Magnoliopsida</taxon>
        <taxon>Liliopsida</taxon>
        <taxon>Poales</taxon>
        <taxon>Poaceae</taxon>
        <taxon>PACMAD clade</taxon>
        <taxon>Arundinoideae</taxon>
        <taxon>Arundineae</taxon>
        <taxon>Arundo</taxon>
    </lineage>
</organism>
<reference evidence="1" key="1">
    <citation type="submission" date="2014-09" db="EMBL/GenBank/DDBJ databases">
        <authorList>
            <person name="Magalhaes I.L.F."/>
            <person name="Oliveira U."/>
            <person name="Santos F.R."/>
            <person name="Vidigal T.H.D.A."/>
            <person name="Brescovit A.D."/>
            <person name="Santos A.J."/>
        </authorList>
    </citation>
    <scope>NUCLEOTIDE SEQUENCE</scope>
    <source>
        <tissue evidence="1">Shoot tissue taken approximately 20 cm above the soil surface</tissue>
    </source>
</reference>
<accession>A0A0A9BLL6</accession>
<evidence type="ECO:0000313" key="1">
    <source>
        <dbReference type="EMBL" id="JAD60132.1"/>
    </source>
</evidence>
<sequence>MLTIECHSFINQELSHTIDFRV</sequence>
<name>A0A0A9BLL6_ARUDO</name>